<accession>A0ABN3U361</accession>
<dbReference type="RefSeq" id="WP_344449575.1">
    <property type="nucleotide sequence ID" value="NZ_BAAATZ010000006.1"/>
</dbReference>
<protein>
    <recommendedName>
        <fullName evidence="4">Pyridoxamine 5'-phosphate oxidase</fullName>
    </recommendedName>
</protein>
<feature type="region of interest" description="Disordered" evidence="1">
    <location>
        <begin position="149"/>
        <end position="177"/>
    </location>
</feature>
<sequence length="177" mass="19393">MTEALVDEAMKKSGLVWIALPDGSRPRPAWHLWHGGAAYVLTGGSGEQPLPGLPEAERVTVITRSKDKGGRLVSWRAAVEEVPSGGPEWDEVAPLLFKARLNAVPQPDEAVEEGDSYSPVPRWARESYLMKLTPTGLYPETPGEYEPYSAVRPVPNPAVNATRKPLMWGGKRRKADL</sequence>
<name>A0ABN3U361_9ACTN</name>
<reference evidence="2 3" key="1">
    <citation type="journal article" date="2019" name="Int. J. Syst. Evol. Microbiol.">
        <title>The Global Catalogue of Microorganisms (GCM) 10K type strain sequencing project: providing services to taxonomists for standard genome sequencing and annotation.</title>
        <authorList>
            <consortium name="The Broad Institute Genomics Platform"/>
            <consortium name="The Broad Institute Genome Sequencing Center for Infectious Disease"/>
            <person name="Wu L."/>
            <person name="Ma J."/>
        </authorList>
    </citation>
    <scope>NUCLEOTIDE SEQUENCE [LARGE SCALE GENOMIC DNA]</scope>
    <source>
        <strain evidence="2 3">JCM 8201</strain>
    </source>
</reference>
<evidence type="ECO:0008006" key="4">
    <source>
        <dbReference type="Google" id="ProtNLM"/>
    </source>
</evidence>
<evidence type="ECO:0000313" key="3">
    <source>
        <dbReference type="Proteomes" id="UP001501842"/>
    </source>
</evidence>
<evidence type="ECO:0000256" key="1">
    <source>
        <dbReference type="SAM" id="MobiDB-lite"/>
    </source>
</evidence>
<evidence type="ECO:0000313" key="2">
    <source>
        <dbReference type="EMBL" id="GAA2722665.1"/>
    </source>
</evidence>
<keyword evidence="3" id="KW-1185">Reference proteome</keyword>
<dbReference type="Proteomes" id="UP001501842">
    <property type="component" value="Unassembled WGS sequence"/>
</dbReference>
<proteinExistence type="predicted"/>
<organism evidence="2 3">
    <name type="scientific">Actinocorallia aurantiaca</name>
    <dbReference type="NCBI Taxonomy" id="46204"/>
    <lineage>
        <taxon>Bacteria</taxon>
        <taxon>Bacillati</taxon>
        <taxon>Actinomycetota</taxon>
        <taxon>Actinomycetes</taxon>
        <taxon>Streptosporangiales</taxon>
        <taxon>Thermomonosporaceae</taxon>
        <taxon>Actinocorallia</taxon>
    </lineage>
</organism>
<comment type="caution">
    <text evidence="2">The sequence shown here is derived from an EMBL/GenBank/DDBJ whole genome shotgun (WGS) entry which is preliminary data.</text>
</comment>
<dbReference type="EMBL" id="BAAATZ010000006">
    <property type="protein sequence ID" value="GAA2722665.1"/>
    <property type="molecule type" value="Genomic_DNA"/>
</dbReference>
<gene>
    <name evidence="2" type="ORF">GCM10010439_15980</name>
</gene>